<dbReference type="GeneID" id="113465028"/>
<evidence type="ECO:0000313" key="2">
    <source>
        <dbReference type="Proteomes" id="UP000694925"/>
    </source>
</evidence>
<protein>
    <submittedName>
        <fullName evidence="3">Uncharacterized protein LOC113465028</fullName>
    </submittedName>
    <submittedName>
        <fullName evidence="4">Uncharacterized protein LOC113465101</fullName>
    </submittedName>
</protein>
<accession>A0AAJ7SBD5</accession>
<name>A0AAJ7SBD5_9HYME</name>
<evidence type="ECO:0000256" key="1">
    <source>
        <dbReference type="SAM" id="MobiDB-lite"/>
    </source>
</evidence>
<evidence type="ECO:0000313" key="3">
    <source>
        <dbReference type="RefSeq" id="XP_026674044.1"/>
    </source>
</evidence>
<dbReference type="Proteomes" id="UP000694925">
    <property type="component" value="Unplaced"/>
</dbReference>
<feature type="region of interest" description="Disordered" evidence="1">
    <location>
        <begin position="1"/>
        <end position="34"/>
    </location>
</feature>
<organism evidence="2 3">
    <name type="scientific">Ceratina calcarata</name>
    <dbReference type="NCBI Taxonomy" id="156304"/>
    <lineage>
        <taxon>Eukaryota</taxon>
        <taxon>Metazoa</taxon>
        <taxon>Ecdysozoa</taxon>
        <taxon>Arthropoda</taxon>
        <taxon>Hexapoda</taxon>
        <taxon>Insecta</taxon>
        <taxon>Pterygota</taxon>
        <taxon>Neoptera</taxon>
        <taxon>Endopterygota</taxon>
        <taxon>Hymenoptera</taxon>
        <taxon>Apocrita</taxon>
        <taxon>Aculeata</taxon>
        <taxon>Apoidea</taxon>
        <taxon>Anthophila</taxon>
        <taxon>Apidae</taxon>
        <taxon>Ceratina</taxon>
        <taxon>Zadontomerus</taxon>
    </lineage>
</organism>
<feature type="compositionally biased region" description="Basic residues" evidence="1">
    <location>
        <begin position="9"/>
        <end position="34"/>
    </location>
</feature>
<dbReference type="RefSeq" id="XP_026674502.1">
    <property type="nucleotide sequence ID" value="XM_026818701.1"/>
</dbReference>
<evidence type="ECO:0000313" key="4">
    <source>
        <dbReference type="RefSeq" id="XP_026674502.1"/>
    </source>
</evidence>
<dbReference type="AlphaFoldDB" id="A0AAJ7SBD5"/>
<sequence length="120" mass="13972">MDGTQIRKQQGRTRKRRPNKRTRRSGAKERSKRLQRQIIKQLKDQLPFLNLPKETSHPERPCYSPVSQASTIIIESDSDVETIIHEEINTDNVIKVANHAEIPNELLNRCVKEVKLYMQG</sequence>
<reference evidence="3 4" key="1">
    <citation type="submission" date="2025-04" db="UniProtKB">
        <authorList>
            <consortium name="RefSeq"/>
        </authorList>
    </citation>
    <scope>IDENTIFICATION</scope>
    <source>
        <tissue evidence="3 4">Whole body</tissue>
    </source>
</reference>
<dbReference type="RefSeq" id="XP_026674044.1">
    <property type="nucleotide sequence ID" value="XM_026818243.1"/>
</dbReference>
<proteinExistence type="predicted"/>
<keyword evidence="2" id="KW-1185">Reference proteome</keyword>
<gene>
    <name evidence="3" type="primary">LOC113465028</name>
    <name evidence="4" type="synonym">LOC113465101</name>
</gene>
<dbReference type="KEGG" id="ccal:113465028"/>
<dbReference type="KEGG" id="ccal:113465101"/>